<keyword evidence="3 5" id="KW-1133">Transmembrane helix</keyword>
<organism evidence="7 8">
    <name type="scientific">Kocuria varians</name>
    <name type="common">Micrococcus varians</name>
    <dbReference type="NCBI Taxonomy" id="1272"/>
    <lineage>
        <taxon>Bacteria</taxon>
        <taxon>Bacillati</taxon>
        <taxon>Actinomycetota</taxon>
        <taxon>Actinomycetes</taxon>
        <taxon>Micrococcales</taxon>
        <taxon>Micrococcaceae</taxon>
        <taxon>Kocuria</taxon>
    </lineage>
</organism>
<proteinExistence type="predicted"/>
<dbReference type="Proteomes" id="UP000216825">
    <property type="component" value="Chromosome"/>
</dbReference>
<dbReference type="GO" id="GO:0012505">
    <property type="term" value="C:endomembrane system"/>
    <property type="evidence" value="ECO:0007669"/>
    <property type="project" value="UniProtKB-SubCell"/>
</dbReference>
<accession>A0A7D7L273</accession>
<evidence type="ECO:0000256" key="1">
    <source>
        <dbReference type="ARBA" id="ARBA00004127"/>
    </source>
</evidence>
<keyword evidence="8" id="KW-1185">Reference proteome</keyword>
<sequence>MRAAPASVPCPHEDPGLQPERTALAWGRTMMTLCTAAAVYLRWLPTHGVFVLCLLAVALCLAGGIYATQRRRYRRAATGIAGERLTPDAVAVGLTAGACVVLGALGLVTILVF</sequence>
<reference evidence="7 8" key="2">
    <citation type="submission" date="2020-07" db="EMBL/GenBank/DDBJ databases">
        <title>Genome of starter culture bacteria Kocuria salsicia reveals its technological properties and safety for usage in meat industry.</title>
        <authorList>
            <person name="Michael M."/>
            <person name="Konstantin K."/>
            <person name="Evgenii K."/>
            <person name="Galina S."/>
            <person name="Oksana K."/>
            <person name="Andrei L."/>
        </authorList>
    </citation>
    <scope>NUCLEOTIDE SEQUENCE [LARGE SCALE GENOMIC DNA]</scope>
    <source>
        <strain evidence="7 8">80</strain>
    </source>
</reference>
<evidence type="ECO:0000259" key="6">
    <source>
        <dbReference type="Pfam" id="PF02656"/>
    </source>
</evidence>
<dbReference type="KEGG" id="kvr:CIB50_0000497"/>
<feature type="transmembrane region" description="Helical" evidence="5">
    <location>
        <begin position="49"/>
        <end position="68"/>
    </location>
</feature>
<evidence type="ECO:0000313" key="8">
    <source>
        <dbReference type="Proteomes" id="UP000216825"/>
    </source>
</evidence>
<protein>
    <recommendedName>
        <fullName evidence="6">DUF202 domain-containing protein</fullName>
    </recommendedName>
</protein>
<keyword evidence="2 5" id="KW-0812">Transmembrane</keyword>
<evidence type="ECO:0000256" key="5">
    <source>
        <dbReference type="SAM" id="Phobius"/>
    </source>
</evidence>
<keyword evidence="4 5" id="KW-0472">Membrane</keyword>
<evidence type="ECO:0000313" key="7">
    <source>
        <dbReference type="EMBL" id="QMS55804.1"/>
    </source>
</evidence>
<gene>
    <name evidence="7" type="ORF">CIB50_0000497</name>
</gene>
<evidence type="ECO:0000256" key="4">
    <source>
        <dbReference type="ARBA" id="ARBA00023136"/>
    </source>
</evidence>
<feature type="transmembrane region" description="Helical" evidence="5">
    <location>
        <begin position="89"/>
        <end position="112"/>
    </location>
</feature>
<dbReference type="Pfam" id="PF02656">
    <property type="entry name" value="DUF202"/>
    <property type="match status" value="1"/>
</dbReference>
<dbReference type="EMBL" id="CP059343">
    <property type="protein sequence ID" value="QMS55804.1"/>
    <property type="molecule type" value="Genomic_DNA"/>
</dbReference>
<name>A0A7D7L273_KOCVA</name>
<comment type="subcellular location">
    <subcellularLocation>
        <location evidence="1">Endomembrane system</location>
        <topology evidence="1">Multi-pass membrane protein</topology>
    </subcellularLocation>
</comment>
<dbReference type="InterPro" id="IPR003807">
    <property type="entry name" value="DUF202"/>
</dbReference>
<dbReference type="RefSeq" id="WP_094393159.1">
    <property type="nucleotide sequence ID" value="NZ_CP059343.1"/>
</dbReference>
<reference evidence="8" key="1">
    <citation type="submission" date="2017-08" db="EMBL/GenBank/DDBJ databases">
        <title>Draft Genome Sequence of Kocuria varians 80.</title>
        <authorList>
            <person name="Minaev M."/>
            <person name="Kurbakov K.A."/>
            <person name="Solodovnikova G.I."/>
            <person name="Kuznetsova O.A."/>
            <person name="Lisitsyn A.B."/>
        </authorList>
    </citation>
    <scope>NUCLEOTIDE SEQUENCE [LARGE SCALE GENOMIC DNA]</scope>
    <source>
        <strain evidence="8">80</strain>
    </source>
</reference>
<evidence type="ECO:0000256" key="3">
    <source>
        <dbReference type="ARBA" id="ARBA00022989"/>
    </source>
</evidence>
<feature type="domain" description="DUF202" evidence="6">
    <location>
        <begin position="14"/>
        <end position="76"/>
    </location>
</feature>
<dbReference type="AlphaFoldDB" id="A0A7D7L273"/>
<evidence type="ECO:0000256" key="2">
    <source>
        <dbReference type="ARBA" id="ARBA00022692"/>
    </source>
</evidence>